<accession>A0A9Q4HW98</accession>
<gene>
    <name evidence="1" type="ORF">OZZ17_03730</name>
</gene>
<dbReference type="AlphaFoldDB" id="A0A9Q4HW98"/>
<name>A0A9Q4HW98_MEDGN</name>
<dbReference type="EMBL" id="JAPRAY010000003">
    <property type="protein sequence ID" value="MCZ0666647.1"/>
    <property type="molecule type" value="Genomic_DNA"/>
</dbReference>
<sequence length="134" mass="15887">MVEFDINYEELEEMSLEEAQKIVKEFDEGDLEDAGAIIDGKKYRAELLEDENWDDQGKYQYKYQTGILCECDDNWNTVKKFDIALTLCIIRSGSYFSDYYYEYEKPEVHKIVKKVIPEQIIPERTVVTIDEENE</sequence>
<dbReference type="Proteomes" id="UP001079535">
    <property type="component" value="Unassembled WGS sequence"/>
</dbReference>
<proteinExistence type="predicted"/>
<reference evidence="1" key="1">
    <citation type="submission" date="2022-11" db="EMBL/GenBank/DDBJ databases">
        <title>Temperate bacteriophages infecting mucin-degrading bacterium Ruminococcus gnavus from the human gut.</title>
        <authorList>
            <person name="Buttimer C."/>
        </authorList>
    </citation>
    <scope>NUCLEOTIDE SEQUENCE</scope>
    <source>
        <strain evidence="1">CCUG 49994</strain>
    </source>
</reference>
<dbReference type="RefSeq" id="WP_009245465.1">
    <property type="nucleotide sequence ID" value="NZ_CABKQB010000010.1"/>
</dbReference>
<evidence type="ECO:0000313" key="1">
    <source>
        <dbReference type="EMBL" id="MCZ0666647.1"/>
    </source>
</evidence>
<comment type="caution">
    <text evidence="1">The sequence shown here is derived from an EMBL/GenBank/DDBJ whole genome shotgun (WGS) entry which is preliminary data.</text>
</comment>
<organism evidence="1 2">
    <name type="scientific">Mediterraneibacter gnavus</name>
    <name type="common">Ruminococcus gnavus</name>
    <dbReference type="NCBI Taxonomy" id="33038"/>
    <lineage>
        <taxon>Bacteria</taxon>
        <taxon>Bacillati</taxon>
        <taxon>Bacillota</taxon>
        <taxon>Clostridia</taxon>
        <taxon>Lachnospirales</taxon>
        <taxon>Lachnospiraceae</taxon>
        <taxon>Mediterraneibacter</taxon>
    </lineage>
</organism>
<protein>
    <submittedName>
        <fullName evidence="1">Uncharacterized protein</fullName>
    </submittedName>
</protein>
<evidence type="ECO:0000313" key="2">
    <source>
        <dbReference type="Proteomes" id="UP001079535"/>
    </source>
</evidence>